<dbReference type="OrthoDB" id="267032at2"/>
<keyword evidence="3" id="KW-1185">Reference proteome</keyword>
<protein>
    <submittedName>
        <fullName evidence="2">Peptidase family protein</fullName>
    </submittedName>
</protein>
<dbReference type="Proteomes" id="UP000319908">
    <property type="component" value="Unassembled WGS sequence"/>
</dbReference>
<keyword evidence="1" id="KW-0732">Signal</keyword>
<dbReference type="InterPro" id="IPR021917">
    <property type="entry name" value="Unchr_Zn-peptidase-like"/>
</dbReference>
<reference evidence="2 3" key="1">
    <citation type="journal article" date="2020" name="Antonie Van Leeuwenhoek">
        <title>Rhodopirellula heiligendammensis sp. nov., Rhodopirellula pilleata sp. nov., and Rhodopirellula solitaria sp. nov. isolated from natural or artificial marine surfaces in Northern Germany and California, USA, and emended description of the genus Rhodopirellula.</title>
        <authorList>
            <person name="Kallscheuer N."/>
            <person name="Wiegand S."/>
            <person name="Jogler M."/>
            <person name="Boedeker C."/>
            <person name="Peeters S.H."/>
            <person name="Rast P."/>
            <person name="Heuer A."/>
            <person name="Jetten M.S.M."/>
            <person name="Rohde M."/>
            <person name="Jogler C."/>
        </authorList>
    </citation>
    <scope>NUCLEOTIDE SEQUENCE [LARGE SCALE GENOMIC DNA]</scope>
    <source>
        <strain evidence="2 3">Poly21</strain>
    </source>
</reference>
<dbReference type="Gene3D" id="3.40.390.10">
    <property type="entry name" value="Collagenase (Catalytic Domain)"/>
    <property type="match status" value="1"/>
</dbReference>
<feature type="signal peptide" evidence="1">
    <location>
        <begin position="1"/>
        <end position="24"/>
    </location>
</feature>
<gene>
    <name evidence="2" type="ORF">Poly21_16190</name>
</gene>
<evidence type="ECO:0000313" key="3">
    <source>
        <dbReference type="Proteomes" id="UP000319908"/>
    </source>
</evidence>
<organism evidence="2 3">
    <name type="scientific">Allorhodopirellula heiligendammensis</name>
    <dbReference type="NCBI Taxonomy" id="2714739"/>
    <lineage>
        <taxon>Bacteria</taxon>
        <taxon>Pseudomonadati</taxon>
        <taxon>Planctomycetota</taxon>
        <taxon>Planctomycetia</taxon>
        <taxon>Pirellulales</taxon>
        <taxon>Pirellulaceae</taxon>
        <taxon>Allorhodopirellula</taxon>
    </lineage>
</organism>
<dbReference type="AlphaFoldDB" id="A0A5C6C7P1"/>
<evidence type="ECO:0000256" key="1">
    <source>
        <dbReference type="SAM" id="SignalP"/>
    </source>
</evidence>
<comment type="caution">
    <text evidence="2">The sequence shown here is derived from an EMBL/GenBank/DDBJ whole genome shotgun (WGS) entry which is preliminary data.</text>
</comment>
<dbReference type="PANTHER" id="PTHR21054:SF2">
    <property type="entry name" value="MIP04191P"/>
    <property type="match status" value="1"/>
</dbReference>
<dbReference type="InterPro" id="IPR053002">
    <property type="entry name" value="Metalloproteinase_M10B"/>
</dbReference>
<name>A0A5C6C7P1_9BACT</name>
<dbReference type="SUPFAM" id="SSF55486">
    <property type="entry name" value="Metalloproteases ('zincins'), catalytic domain"/>
    <property type="match status" value="2"/>
</dbReference>
<evidence type="ECO:0000313" key="2">
    <source>
        <dbReference type="EMBL" id="TWU19446.1"/>
    </source>
</evidence>
<dbReference type="Pfam" id="PF12044">
    <property type="entry name" value="Metallopep"/>
    <property type="match status" value="1"/>
</dbReference>
<feature type="chain" id="PRO_5022779975" evidence="1">
    <location>
        <begin position="25"/>
        <end position="374"/>
    </location>
</feature>
<dbReference type="RefSeq" id="WP_146406256.1">
    <property type="nucleotide sequence ID" value="NZ_SJPU01000001.1"/>
</dbReference>
<dbReference type="PANTHER" id="PTHR21054">
    <property type="entry name" value="ZINC METALLOPROTEINASE-RELATED"/>
    <property type="match status" value="1"/>
</dbReference>
<proteinExistence type="predicted"/>
<accession>A0A5C6C7P1</accession>
<dbReference type="EMBL" id="SJPU01000001">
    <property type="protein sequence ID" value="TWU19446.1"/>
    <property type="molecule type" value="Genomic_DNA"/>
</dbReference>
<sequence length="374" mass="41337">MILKLARLAALCTAFVVFTTPSSAGDLDCNYDSGATLRHPVVLLRGTVDGDSGRGQSPQVRVGNSVAPCLWREQQFKALVRLNEGENTISVGDRTLVLHYRPSTNPHYVRLIWMTDSTGETDFATPAEQGPQDYKEKLATAAELMQAFTADRMMALGLPPQTFRLERDENLRPVVHTWAQPQTKDAYYALDSQAWWHDVRKWIDREHPDAMAKNVVLAAYTRKDPESGEMLAHTALGGANLGLFGSASVFSWPSSLDQAFSCFQDSSAYATTAIHNDSNGRSVIWGLASTTIGATLHELSHAFGLPHCEDNLCIMTRGFDYFNRAFTFADAPSDRNRNALAFEPHQEAHFGAECTTQLAVSPWLRAEQSPPTSR</sequence>
<dbReference type="InterPro" id="IPR024079">
    <property type="entry name" value="MetalloPept_cat_dom_sf"/>
</dbReference>
<dbReference type="GO" id="GO:0008237">
    <property type="term" value="F:metallopeptidase activity"/>
    <property type="evidence" value="ECO:0007669"/>
    <property type="project" value="InterPro"/>
</dbReference>